<dbReference type="SUPFAM" id="SSF52540">
    <property type="entry name" value="P-loop containing nucleoside triphosphate hydrolases"/>
    <property type="match status" value="1"/>
</dbReference>
<dbReference type="InterPro" id="IPR010285">
    <property type="entry name" value="DNA_helicase_pif1-like_DEAD"/>
</dbReference>
<dbReference type="GO" id="GO:0006310">
    <property type="term" value="P:DNA recombination"/>
    <property type="evidence" value="ECO:0007669"/>
    <property type="project" value="UniProtKB-KW"/>
</dbReference>
<dbReference type="OrthoDB" id="10050779at2759"/>
<comment type="similarity">
    <text evidence="1">Belongs to the helicase family.</text>
</comment>
<keyword evidence="1" id="KW-0227">DNA damage</keyword>
<dbReference type="AlphaFoldDB" id="A0A3P7N0T1"/>
<keyword evidence="1" id="KW-0233">DNA recombination</keyword>
<evidence type="ECO:0000313" key="3">
    <source>
        <dbReference type="EMBL" id="VDN00556.1"/>
    </source>
</evidence>
<accession>A0A3P7N0T1</accession>
<dbReference type="EC" id="5.6.2.3" evidence="1"/>
<dbReference type="GO" id="GO:0005524">
    <property type="term" value="F:ATP binding"/>
    <property type="evidence" value="ECO:0007669"/>
    <property type="project" value="UniProtKB-KW"/>
</dbReference>
<name>A0A3P7N0T1_ONCOC</name>
<protein>
    <recommendedName>
        <fullName evidence="1">ATP-dependent DNA helicase</fullName>
        <ecNumber evidence="1">5.6.2.3</ecNumber>
    </recommendedName>
</protein>
<evidence type="ECO:0000313" key="4">
    <source>
        <dbReference type="Proteomes" id="UP000271087"/>
    </source>
</evidence>
<sequence>MAEDILHRIRSENSNMNMDFTAEIYNEALIMIEDLCLQIANKVLNQLGMPSPNRSAAASFDVELHLEQNYNIADLSSYLQSNISKLTLILATIRFQNGIALALASSGISATLLPGGRTAHSASKLPLNIQLIETPTCNISETSGMGKVLQKCKLIVWDECTMTHKKSVEALNRSLQDLRGNIRPFGNALILFAGDFRQTLPVIPRSTPADERNACLKYSTLWRHVKTFKLATNMRVQLQNDRSARIFSHQLLEIGNG</sequence>
<dbReference type="PANTHER" id="PTHR10492">
    <property type="match status" value="1"/>
</dbReference>
<gene>
    <name evidence="3" type="ORF">NOO_LOCUS13123</name>
</gene>
<evidence type="ECO:0000256" key="1">
    <source>
        <dbReference type="RuleBase" id="RU363044"/>
    </source>
</evidence>
<keyword evidence="1" id="KW-0067">ATP-binding</keyword>
<keyword evidence="1" id="KW-0347">Helicase</keyword>
<proteinExistence type="inferred from homology"/>
<keyword evidence="1" id="KW-0378">Hydrolase</keyword>
<keyword evidence="4" id="KW-1185">Reference proteome</keyword>
<dbReference type="GO" id="GO:0000723">
    <property type="term" value="P:telomere maintenance"/>
    <property type="evidence" value="ECO:0007669"/>
    <property type="project" value="InterPro"/>
</dbReference>
<dbReference type="Gene3D" id="3.40.50.300">
    <property type="entry name" value="P-loop containing nucleotide triphosphate hydrolases"/>
    <property type="match status" value="1"/>
</dbReference>
<dbReference type="GO" id="GO:0043139">
    <property type="term" value="F:5'-3' DNA helicase activity"/>
    <property type="evidence" value="ECO:0007669"/>
    <property type="project" value="UniProtKB-EC"/>
</dbReference>
<keyword evidence="1" id="KW-0547">Nucleotide-binding</keyword>
<comment type="cofactor">
    <cofactor evidence="1">
        <name>Mg(2+)</name>
        <dbReference type="ChEBI" id="CHEBI:18420"/>
    </cofactor>
</comment>
<feature type="non-terminal residue" evidence="3">
    <location>
        <position position="257"/>
    </location>
</feature>
<dbReference type="EMBL" id="UYRW01013620">
    <property type="protein sequence ID" value="VDN00556.1"/>
    <property type="molecule type" value="Genomic_DNA"/>
</dbReference>
<comment type="catalytic activity">
    <reaction evidence="1">
        <text>ATP + H2O = ADP + phosphate + H(+)</text>
        <dbReference type="Rhea" id="RHEA:13065"/>
        <dbReference type="ChEBI" id="CHEBI:15377"/>
        <dbReference type="ChEBI" id="CHEBI:15378"/>
        <dbReference type="ChEBI" id="CHEBI:30616"/>
        <dbReference type="ChEBI" id="CHEBI:43474"/>
        <dbReference type="ChEBI" id="CHEBI:456216"/>
        <dbReference type="EC" id="5.6.2.3"/>
    </reaction>
</comment>
<dbReference type="GO" id="GO:0016887">
    <property type="term" value="F:ATP hydrolysis activity"/>
    <property type="evidence" value="ECO:0007669"/>
    <property type="project" value="RHEA"/>
</dbReference>
<reference evidence="3 4" key="1">
    <citation type="submission" date="2018-08" db="EMBL/GenBank/DDBJ databases">
        <authorList>
            <person name="Laetsch R D."/>
            <person name="Stevens L."/>
            <person name="Kumar S."/>
            <person name="Blaxter L. M."/>
        </authorList>
    </citation>
    <scope>NUCLEOTIDE SEQUENCE [LARGE SCALE GENOMIC DNA]</scope>
</reference>
<keyword evidence="1" id="KW-0234">DNA repair</keyword>
<dbReference type="Pfam" id="PF05970">
    <property type="entry name" value="PIF1"/>
    <property type="match status" value="1"/>
</dbReference>
<evidence type="ECO:0000259" key="2">
    <source>
        <dbReference type="Pfam" id="PF05970"/>
    </source>
</evidence>
<feature type="domain" description="DNA helicase Pif1-like DEAD-box helicase" evidence="2">
    <location>
        <begin position="88"/>
        <end position="257"/>
    </location>
</feature>
<dbReference type="InterPro" id="IPR027417">
    <property type="entry name" value="P-loop_NTPase"/>
</dbReference>
<organism evidence="3 4">
    <name type="scientific">Onchocerca ochengi</name>
    <name type="common">Filarial nematode worm</name>
    <dbReference type="NCBI Taxonomy" id="42157"/>
    <lineage>
        <taxon>Eukaryota</taxon>
        <taxon>Metazoa</taxon>
        <taxon>Ecdysozoa</taxon>
        <taxon>Nematoda</taxon>
        <taxon>Chromadorea</taxon>
        <taxon>Rhabditida</taxon>
        <taxon>Spirurina</taxon>
        <taxon>Spiruromorpha</taxon>
        <taxon>Filarioidea</taxon>
        <taxon>Onchocercidae</taxon>
        <taxon>Onchocerca</taxon>
    </lineage>
</organism>
<dbReference type="GO" id="GO:0006281">
    <property type="term" value="P:DNA repair"/>
    <property type="evidence" value="ECO:0007669"/>
    <property type="project" value="UniProtKB-KW"/>
</dbReference>
<dbReference type="PANTHER" id="PTHR10492:SF57">
    <property type="entry name" value="ATP-DEPENDENT DNA HELICASE"/>
    <property type="match status" value="1"/>
</dbReference>
<dbReference type="Proteomes" id="UP000271087">
    <property type="component" value="Unassembled WGS sequence"/>
</dbReference>